<gene>
    <name evidence="4" type="ORF">Drose_21995</name>
</gene>
<feature type="domain" description="CBS" evidence="3">
    <location>
        <begin position="69"/>
        <end position="128"/>
    </location>
</feature>
<keyword evidence="5" id="KW-1185">Reference proteome</keyword>
<dbReference type="PANTHER" id="PTHR43080">
    <property type="entry name" value="CBS DOMAIN-CONTAINING PROTEIN CBSX3, MITOCHONDRIAL"/>
    <property type="match status" value="1"/>
</dbReference>
<sequence>MRVKDIMSRPAHTVRADQPVADALALLRREHIASAPVVDDDGVLVGLISELDVLRAQPGGGSRPVSEVMSGHPVAAWPDADIAELARLMVDRDAHNVPVVTGEHVLGVVSHRDVLRTVVPTDETAAAEAQRRLDAYAAGRPRWTVSVTGGAATVTGPLVDDTDRAVVEALVGTTAGIRDVLVADAR</sequence>
<dbReference type="SMART" id="SM00116">
    <property type="entry name" value="CBS"/>
    <property type="match status" value="2"/>
</dbReference>
<dbReference type="Pfam" id="PF00571">
    <property type="entry name" value="CBS"/>
    <property type="match status" value="2"/>
</dbReference>
<dbReference type="PROSITE" id="PS51371">
    <property type="entry name" value="CBS"/>
    <property type="match status" value="2"/>
</dbReference>
<name>A0ABY5YXF6_9ACTN</name>
<reference evidence="4" key="1">
    <citation type="submission" date="2021-04" db="EMBL/GenBank/DDBJ databases">
        <title>Biosynthetic gene clusters of Dactylosporangioum roseum.</title>
        <authorList>
            <person name="Hartkoorn R.C."/>
            <person name="Beaudoing E."/>
            <person name="Hot D."/>
            <person name="Moureu S."/>
        </authorList>
    </citation>
    <scope>NUCLEOTIDE SEQUENCE</scope>
    <source>
        <strain evidence="4">NRRL B-16295</strain>
    </source>
</reference>
<organism evidence="4 5">
    <name type="scientific">Dactylosporangium roseum</name>
    <dbReference type="NCBI Taxonomy" id="47989"/>
    <lineage>
        <taxon>Bacteria</taxon>
        <taxon>Bacillati</taxon>
        <taxon>Actinomycetota</taxon>
        <taxon>Actinomycetes</taxon>
        <taxon>Micromonosporales</taxon>
        <taxon>Micromonosporaceae</taxon>
        <taxon>Dactylosporangium</taxon>
    </lineage>
</organism>
<evidence type="ECO:0000256" key="1">
    <source>
        <dbReference type="ARBA" id="ARBA00023122"/>
    </source>
</evidence>
<protein>
    <submittedName>
        <fullName evidence="4">CBS domain-containing protein</fullName>
    </submittedName>
</protein>
<dbReference type="InterPro" id="IPR046342">
    <property type="entry name" value="CBS_dom_sf"/>
</dbReference>
<keyword evidence="1 2" id="KW-0129">CBS domain</keyword>
<evidence type="ECO:0000256" key="2">
    <source>
        <dbReference type="PROSITE-ProRule" id="PRU00703"/>
    </source>
</evidence>
<accession>A0ABY5YXF6</accession>
<dbReference type="EMBL" id="CP073721">
    <property type="protein sequence ID" value="UWZ33937.1"/>
    <property type="molecule type" value="Genomic_DNA"/>
</dbReference>
<dbReference type="Gene3D" id="3.10.580.10">
    <property type="entry name" value="CBS-domain"/>
    <property type="match status" value="1"/>
</dbReference>
<dbReference type="PANTHER" id="PTHR43080:SF2">
    <property type="entry name" value="CBS DOMAIN-CONTAINING PROTEIN"/>
    <property type="match status" value="1"/>
</dbReference>
<dbReference type="InterPro" id="IPR051257">
    <property type="entry name" value="Diverse_CBS-Domain"/>
</dbReference>
<dbReference type="SUPFAM" id="SSF54631">
    <property type="entry name" value="CBS-domain pair"/>
    <property type="match status" value="1"/>
</dbReference>
<dbReference type="Proteomes" id="UP001058271">
    <property type="component" value="Chromosome"/>
</dbReference>
<evidence type="ECO:0000313" key="4">
    <source>
        <dbReference type="EMBL" id="UWZ33937.1"/>
    </source>
</evidence>
<evidence type="ECO:0000313" key="5">
    <source>
        <dbReference type="Proteomes" id="UP001058271"/>
    </source>
</evidence>
<dbReference type="RefSeq" id="WP_260723222.1">
    <property type="nucleotide sequence ID" value="NZ_BAAABS010000017.1"/>
</dbReference>
<evidence type="ECO:0000259" key="3">
    <source>
        <dbReference type="PROSITE" id="PS51371"/>
    </source>
</evidence>
<proteinExistence type="predicted"/>
<dbReference type="InterPro" id="IPR000644">
    <property type="entry name" value="CBS_dom"/>
</dbReference>
<feature type="domain" description="CBS" evidence="3">
    <location>
        <begin position="7"/>
        <end position="65"/>
    </location>
</feature>